<dbReference type="PANTHER" id="PTHR30520">
    <property type="entry name" value="FORMATE TRANSPORTER-RELATED"/>
    <property type="match status" value="1"/>
</dbReference>
<dbReference type="InterPro" id="IPR023271">
    <property type="entry name" value="Aquaporin-like"/>
</dbReference>
<feature type="transmembrane region" description="Helical" evidence="5">
    <location>
        <begin position="160"/>
        <end position="179"/>
    </location>
</feature>
<keyword evidence="2 5" id="KW-0812">Transmembrane</keyword>
<dbReference type="Pfam" id="PF01226">
    <property type="entry name" value="Form_Nir_trans"/>
    <property type="match status" value="1"/>
</dbReference>
<feature type="transmembrane region" description="Helical" evidence="5">
    <location>
        <begin position="117"/>
        <end position="140"/>
    </location>
</feature>
<accession>A0ABT1H445</accession>
<evidence type="ECO:0000256" key="5">
    <source>
        <dbReference type="SAM" id="Phobius"/>
    </source>
</evidence>
<dbReference type="RefSeq" id="WP_253655599.1">
    <property type="nucleotide sequence ID" value="NZ_BAAAOE010000005.1"/>
</dbReference>
<protein>
    <submittedName>
        <fullName evidence="6">Formate/nitrite transporter FocA, FNT family</fullName>
    </submittedName>
</protein>
<dbReference type="Proteomes" id="UP001205740">
    <property type="component" value="Unassembled WGS sequence"/>
</dbReference>
<evidence type="ECO:0000256" key="4">
    <source>
        <dbReference type="ARBA" id="ARBA00023136"/>
    </source>
</evidence>
<feature type="transmembrane region" description="Helical" evidence="5">
    <location>
        <begin position="191"/>
        <end position="222"/>
    </location>
</feature>
<evidence type="ECO:0000256" key="3">
    <source>
        <dbReference type="ARBA" id="ARBA00022989"/>
    </source>
</evidence>
<dbReference type="Gene3D" id="1.20.1080.10">
    <property type="entry name" value="Glycerol uptake facilitator protein"/>
    <property type="match status" value="1"/>
</dbReference>
<keyword evidence="7" id="KW-1185">Reference proteome</keyword>
<reference evidence="6 7" key="1">
    <citation type="submission" date="2022-06" db="EMBL/GenBank/DDBJ databases">
        <title>Genomic Encyclopedia of Archaeal and Bacterial Type Strains, Phase II (KMG-II): from individual species to whole genera.</title>
        <authorList>
            <person name="Goeker M."/>
        </authorList>
    </citation>
    <scope>NUCLEOTIDE SEQUENCE [LARGE SCALE GENOMIC DNA]</scope>
    <source>
        <strain evidence="6 7">DSM 45037</strain>
    </source>
</reference>
<name>A0ABT1H445_9NOCA</name>
<comment type="subcellular location">
    <subcellularLocation>
        <location evidence="1">Membrane</location>
        <topology evidence="1">Multi-pass membrane protein</topology>
    </subcellularLocation>
</comment>
<feature type="transmembrane region" description="Helical" evidence="5">
    <location>
        <begin position="71"/>
        <end position="89"/>
    </location>
</feature>
<gene>
    <name evidence="6" type="ORF">LX12_003221</name>
</gene>
<evidence type="ECO:0000256" key="2">
    <source>
        <dbReference type="ARBA" id="ARBA00022692"/>
    </source>
</evidence>
<dbReference type="InterPro" id="IPR000292">
    <property type="entry name" value="For/NO2_transpt"/>
</dbReference>
<proteinExistence type="predicted"/>
<dbReference type="PANTHER" id="PTHR30520:SF2">
    <property type="entry name" value="INNER MEMBRANE PROTEIN YFDC"/>
    <property type="match status" value="1"/>
</dbReference>
<keyword evidence="4 5" id="KW-0472">Membrane</keyword>
<feature type="transmembrane region" description="Helical" evidence="5">
    <location>
        <begin position="43"/>
        <end position="65"/>
    </location>
</feature>
<comment type="caution">
    <text evidence="6">The sequence shown here is derived from an EMBL/GenBank/DDBJ whole genome shotgun (WGS) entry which is preliminary data.</text>
</comment>
<sequence>MSDDRTRREVGSNDGPLENELERSFSTIVTEGAERLHRTTRTVLITGLFGGIEVGIGVMALLAVLHETGNHLLAGLAFSIGLIAILLAHSELFTEDFLMPVAAVVARDGRLRDLAKLWVGTLAANLVGGWVVMLIVVHAFPEWSSVLSESAHHFVDAPLGWQSVCLAILGGSTMTLLTRMQQGTESMPAKLAACVGAAFLLAGLQLFHSVLDSLLIFGAVLSGADVGYGDWLSWFWYTVLLNIAGGVVLVTALRLVRTKELVAEEQRDGRHSDA</sequence>
<feature type="transmembrane region" description="Helical" evidence="5">
    <location>
        <begin position="234"/>
        <end position="256"/>
    </location>
</feature>
<evidence type="ECO:0000313" key="6">
    <source>
        <dbReference type="EMBL" id="MCP2162017.1"/>
    </source>
</evidence>
<evidence type="ECO:0000256" key="1">
    <source>
        <dbReference type="ARBA" id="ARBA00004141"/>
    </source>
</evidence>
<keyword evidence="3 5" id="KW-1133">Transmembrane helix</keyword>
<dbReference type="EMBL" id="JAMTCG010000006">
    <property type="protein sequence ID" value="MCP2162017.1"/>
    <property type="molecule type" value="Genomic_DNA"/>
</dbReference>
<organism evidence="6 7">
    <name type="scientific">Williamsia serinedens</name>
    <dbReference type="NCBI Taxonomy" id="391736"/>
    <lineage>
        <taxon>Bacteria</taxon>
        <taxon>Bacillati</taxon>
        <taxon>Actinomycetota</taxon>
        <taxon>Actinomycetes</taxon>
        <taxon>Mycobacteriales</taxon>
        <taxon>Nocardiaceae</taxon>
        <taxon>Williamsia</taxon>
    </lineage>
</organism>
<evidence type="ECO:0000313" key="7">
    <source>
        <dbReference type="Proteomes" id="UP001205740"/>
    </source>
</evidence>